<dbReference type="RefSeq" id="WP_074605344.1">
    <property type="nucleotide sequence ID" value="NZ_FNGY01000002.1"/>
</dbReference>
<dbReference type="Proteomes" id="UP000183200">
    <property type="component" value="Unassembled WGS sequence"/>
</dbReference>
<dbReference type="OrthoDB" id="955522at2"/>
<evidence type="ECO:0008006" key="3">
    <source>
        <dbReference type="Google" id="ProtNLM"/>
    </source>
</evidence>
<accession>A0A1G9NXU2</accession>
<keyword evidence="2" id="KW-1185">Reference proteome</keyword>
<evidence type="ECO:0000313" key="2">
    <source>
        <dbReference type="Proteomes" id="UP000183200"/>
    </source>
</evidence>
<reference evidence="2" key="1">
    <citation type="submission" date="2016-10" db="EMBL/GenBank/DDBJ databases">
        <authorList>
            <person name="Varghese N."/>
            <person name="Submissions S."/>
        </authorList>
    </citation>
    <scope>NUCLEOTIDE SEQUENCE [LARGE SCALE GENOMIC DNA]</scope>
    <source>
        <strain evidence="2">DSM 19110</strain>
    </source>
</reference>
<dbReference type="AlphaFoldDB" id="A0A1G9NXU2"/>
<protein>
    <recommendedName>
        <fullName evidence="3">Lipocalin-like domain-containing protein</fullName>
    </recommendedName>
</protein>
<sequence>MKKGLLVLFITISGLCFSCKKDKEESAPVEIYGKWKLTETMNDPGDGSGKYIKATGEPKYLSFDKDGKLAGDALYMDVFRYRILDSTRIEILYQNYVSPQVYWYKLTSKTLQINPPCIEGCGLRFVRN</sequence>
<dbReference type="EMBL" id="FNGY01000002">
    <property type="protein sequence ID" value="SDL91426.1"/>
    <property type="molecule type" value="Genomic_DNA"/>
</dbReference>
<organism evidence="1 2">
    <name type="scientific">Pedobacter steynii</name>
    <dbReference type="NCBI Taxonomy" id="430522"/>
    <lineage>
        <taxon>Bacteria</taxon>
        <taxon>Pseudomonadati</taxon>
        <taxon>Bacteroidota</taxon>
        <taxon>Sphingobacteriia</taxon>
        <taxon>Sphingobacteriales</taxon>
        <taxon>Sphingobacteriaceae</taxon>
        <taxon>Pedobacter</taxon>
    </lineage>
</organism>
<gene>
    <name evidence="1" type="ORF">SAMN05421820_102478</name>
</gene>
<evidence type="ECO:0000313" key="1">
    <source>
        <dbReference type="EMBL" id="SDL91426.1"/>
    </source>
</evidence>
<proteinExistence type="predicted"/>
<name>A0A1G9NXU2_9SPHI</name>